<dbReference type="STRING" id="399497.BW733_07380"/>
<organism evidence="3 4">
    <name type="scientific">Tessaracoccus flavescens</name>
    <dbReference type="NCBI Taxonomy" id="399497"/>
    <lineage>
        <taxon>Bacteria</taxon>
        <taxon>Bacillati</taxon>
        <taxon>Actinomycetota</taxon>
        <taxon>Actinomycetes</taxon>
        <taxon>Propionibacteriales</taxon>
        <taxon>Propionibacteriaceae</taxon>
        <taxon>Tessaracoccus</taxon>
    </lineage>
</organism>
<evidence type="ECO:0000256" key="1">
    <source>
        <dbReference type="SAM" id="MobiDB-lite"/>
    </source>
</evidence>
<feature type="transmembrane region" description="Helical" evidence="2">
    <location>
        <begin position="12"/>
        <end position="30"/>
    </location>
</feature>
<evidence type="ECO:0000313" key="4">
    <source>
        <dbReference type="Proteomes" id="UP000188235"/>
    </source>
</evidence>
<dbReference type="Proteomes" id="UP000188235">
    <property type="component" value="Chromosome"/>
</dbReference>
<dbReference type="RefSeq" id="WP_077349255.1">
    <property type="nucleotide sequence ID" value="NZ_CP019607.1"/>
</dbReference>
<keyword evidence="2" id="KW-1133">Transmembrane helix</keyword>
<dbReference type="KEGG" id="tfa:BW733_07380"/>
<feature type="region of interest" description="Disordered" evidence="1">
    <location>
        <begin position="98"/>
        <end position="121"/>
    </location>
</feature>
<keyword evidence="4" id="KW-1185">Reference proteome</keyword>
<gene>
    <name evidence="3" type="ORF">BW733_07380</name>
</gene>
<sequence length="121" mass="12952">MHLNTEWLNLLPTILTKVVFVALFVVAIVRSRGVARVLLAIWTITSTVGTFLGIFAPQLFASLGYAGPSFVLGLLGMVNAVLLGLVLIIGRPGYRGEDDRPAYPGQPYPPAGYPGNPGQPY</sequence>
<dbReference type="AlphaFoldDB" id="A0A1Q2CX47"/>
<keyword evidence="2" id="KW-0812">Transmembrane</keyword>
<feature type="transmembrane region" description="Helical" evidence="2">
    <location>
        <begin position="37"/>
        <end position="57"/>
    </location>
</feature>
<feature type="transmembrane region" description="Helical" evidence="2">
    <location>
        <begin position="69"/>
        <end position="90"/>
    </location>
</feature>
<accession>A0A1Q2CX47</accession>
<evidence type="ECO:0000256" key="2">
    <source>
        <dbReference type="SAM" id="Phobius"/>
    </source>
</evidence>
<protein>
    <submittedName>
        <fullName evidence="3">Uncharacterized protein</fullName>
    </submittedName>
</protein>
<evidence type="ECO:0000313" key="3">
    <source>
        <dbReference type="EMBL" id="AQP50679.1"/>
    </source>
</evidence>
<keyword evidence="2" id="KW-0472">Membrane</keyword>
<reference evidence="3 4" key="1">
    <citation type="journal article" date="2008" name="Int. J. Syst. Evol. Microbiol.">
        <title>Tessaracoccus flavescens sp. nov., isolated from marine sediment.</title>
        <authorList>
            <person name="Lee D.W."/>
            <person name="Lee S.D."/>
        </authorList>
    </citation>
    <scope>NUCLEOTIDE SEQUENCE [LARGE SCALE GENOMIC DNA]</scope>
    <source>
        <strain evidence="3 4">SST-39T</strain>
    </source>
</reference>
<dbReference type="EMBL" id="CP019607">
    <property type="protein sequence ID" value="AQP50679.1"/>
    <property type="molecule type" value="Genomic_DNA"/>
</dbReference>
<proteinExistence type="predicted"/>
<name>A0A1Q2CX47_9ACTN</name>
<feature type="compositionally biased region" description="Pro residues" evidence="1">
    <location>
        <begin position="104"/>
        <end position="121"/>
    </location>
</feature>